<dbReference type="Gene3D" id="3.40.50.300">
    <property type="entry name" value="P-loop containing nucleotide triphosphate hydrolases"/>
    <property type="match status" value="1"/>
</dbReference>
<dbReference type="SUPFAM" id="SSF52540">
    <property type="entry name" value="P-loop containing nucleoside triphosphate hydrolases"/>
    <property type="match status" value="1"/>
</dbReference>
<evidence type="ECO:0000313" key="1">
    <source>
        <dbReference type="EMBL" id="BFO71213.1"/>
    </source>
</evidence>
<dbReference type="Pfam" id="PF13189">
    <property type="entry name" value="Cytidylate_kin2"/>
    <property type="match status" value="1"/>
</dbReference>
<organism evidence="1">
    <name type="scientific">Prevotella sp. GTC17253</name>
    <dbReference type="NCBI Taxonomy" id="3236793"/>
    <lineage>
        <taxon>Bacteria</taxon>
        <taxon>Pseudomonadati</taxon>
        <taxon>Bacteroidota</taxon>
        <taxon>Bacteroidia</taxon>
        <taxon>Bacteroidales</taxon>
        <taxon>Prevotellaceae</taxon>
        <taxon>Prevotella</taxon>
    </lineage>
</organism>
<keyword evidence="1" id="KW-0808">Transferase</keyword>
<dbReference type="EMBL" id="AP035785">
    <property type="protein sequence ID" value="BFO71213.1"/>
    <property type="molecule type" value="Genomic_DNA"/>
</dbReference>
<dbReference type="GO" id="GO:0016301">
    <property type="term" value="F:kinase activity"/>
    <property type="evidence" value="ECO:0007669"/>
    <property type="project" value="UniProtKB-KW"/>
</dbReference>
<gene>
    <name evidence="1" type="ORF">GTC17253_11790</name>
</gene>
<dbReference type="InterPro" id="IPR027417">
    <property type="entry name" value="P-loop_NTPase"/>
</dbReference>
<protein>
    <submittedName>
        <fullName evidence="1">Cytidylate kinase-like family protein</fullName>
    </submittedName>
</protein>
<sequence length="212" mass="24356">MKNKHLIINIGRQVGSGGRIIADLLAKEFECTLYDKGILNLAAKESGFCEKFFEQNDEQKGFMRALFHSHVPILGESNFYRNNISQESLFQFQSDAIRKAAEQGSCVFVGRCADYVLRDRENTVNVFITADMDERVQRVCDRKNITKGEARKLIEYKESERASYYNYYTGKKWGHSTCYDLCVNSSLLGIDATVELIAHYIRKRFNLSETAE</sequence>
<name>A0AB33IT96_9BACT</name>
<accession>A0AB33IT96</accession>
<dbReference type="AlphaFoldDB" id="A0AB33IT96"/>
<reference evidence="1" key="1">
    <citation type="submission" date="2024-07" db="EMBL/GenBank/DDBJ databases">
        <title>Complete genome sequence of Prevotella sp. YM-2024 GTC17253.</title>
        <authorList>
            <person name="Hayashi M."/>
            <person name="Muto Y."/>
            <person name="Tanaka K."/>
            <person name="Niwa H."/>
        </authorList>
    </citation>
    <scope>NUCLEOTIDE SEQUENCE</scope>
    <source>
        <strain evidence="1">GTC17253</strain>
    </source>
</reference>
<keyword evidence="1" id="KW-0418">Kinase</keyword>
<proteinExistence type="predicted"/>